<dbReference type="Proteomes" id="UP000594638">
    <property type="component" value="Unassembled WGS sequence"/>
</dbReference>
<evidence type="ECO:0000313" key="2">
    <source>
        <dbReference type="EMBL" id="CAA2961445.1"/>
    </source>
</evidence>
<feature type="non-terminal residue" evidence="2">
    <location>
        <position position="1"/>
    </location>
</feature>
<feature type="non-terminal residue" evidence="2">
    <location>
        <position position="71"/>
    </location>
</feature>
<feature type="compositionally biased region" description="Polar residues" evidence="1">
    <location>
        <begin position="37"/>
        <end position="46"/>
    </location>
</feature>
<comment type="caution">
    <text evidence="2">The sequence shown here is derived from an EMBL/GenBank/DDBJ whole genome shotgun (WGS) entry which is preliminary data.</text>
</comment>
<sequence length="71" mass="7750">PTGISKNLGALFSHSSRLSTSHSSDPPPLLKPPTGTRYFSSNQRQLAKQKKKPEECEVPISIFHQCGSVQS</sequence>
<feature type="region of interest" description="Disordered" evidence="1">
    <location>
        <begin position="1"/>
        <end position="54"/>
    </location>
</feature>
<reference evidence="2 3" key="1">
    <citation type="submission" date="2019-12" db="EMBL/GenBank/DDBJ databases">
        <authorList>
            <person name="Alioto T."/>
            <person name="Alioto T."/>
            <person name="Gomez Garrido J."/>
        </authorList>
    </citation>
    <scope>NUCLEOTIDE SEQUENCE [LARGE SCALE GENOMIC DNA]</scope>
</reference>
<gene>
    <name evidence="2" type="ORF">OLEA9_A000345</name>
</gene>
<dbReference type="AlphaFoldDB" id="A0A8S0Q6A2"/>
<proteinExistence type="predicted"/>
<protein>
    <submittedName>
        <fullName evidence="2">Uncharacterized protein</fullName>
    </submittedName>
</protein>
<evidence type="ECO:0000256" key="1">
    <source>
        <dbReference type="SAM" id="MobiDB-lite"/>
    </source>
</evidence>
<accession>A0A8S0Q6A2</accession>
<keyword evidence="3" id="KW-1185">Reference proteome</keyword>
<name>A0A8S0Q6A2_OLEEU</name>
<organism evidence="2 3">
    <name type="scientific">Olea europaea subsp. europaea</name>
    <dbReference type="NCBI Taxonomy" id="158383"/>
    <lineage>
        <taxon>Eukaryota</taxon>
        <taxon>Viridiplantae</taxon>
        <taxon>Streptophyta</taxon>
        <taxon>Embryophyta</taxon>
        <taxon>Tracheophyta</taxon>
        <taxon>Spermatophyta</taxon>
        <taxon>Magnoliopsida</taxon>
        <taxon>eudicotyledons</taxon>
        <taxon>Gunneridae</taxon>
        <taxon>Pentapetalae</taxon>
        <taxon>asterids</taxon>
        <taxon>lamiids</taxon>
        <taxon>Lamiales</taxon>
        <taxon>Oleaceae</taxon>
        <taxon>Oleeae</taxon>
        <taxon>Olea</taxon>
    </lineage>
</organism>
<feature type="compositionally biased region" description="Low complexity" evidence="1">
    <location>
        <begin position="13"/>
        <end position="24"/>
    </location>
</feature>
<dbReference type="Gramene" id="OE9A000345T1">
    <property type="protein sequence ID" value="OE9A000345C1"/>
    <property type="gene ID" value="OE9A000345"/>
</dbReference>
<dbReference type="EMBL" id="CACTIH010000547">
    <property type="protein sequence ID" value="CAA2961445.1"/>
    <property type="molecule type" value="Genomic_DNA"/>
</dbReference>
<evidence type="ECO:0000313" key="3">
    <source>
        <dbReference type="Proteomes" id="UP000594638"/>
    </source>
</evidence>